<dbReference type="Proteomes" id="UP000182573">
    <property type="component" value="Unassembled WGS sequence"/>
</dbReference>
<evidence type="ECO:0000313" key="2">
    <source>
        <dbReference type="Proteomes" id="UP000182573"/>
    </source>
</evidence>
<proteinExistence type="predicted"/>
<sequence length="128" mass="14850">MSGGFFDYIHRKDVEELRSRPNRDNLQQLIGFLRVEEYDAAAEEFEQFYRAVQNSSKSVDWSDAHGGDESSEAAPGLEYWWNQLKWVAKAAEWWASGDTGERRFRESWSEYLQDMSQFYGENGGGSES</sequence>
<dbReference type="AlphaFoldDB" id="A0A1H3AG24"/>
<name>A0A1H3AG24_HALVA</name>
<organism evidence="1 2">
    <name type="scientific">Haloarcula vallismortis</name>
    <name type="common">Halobacterium vallismortis</name>
    <dbReference type="NCBI Taxonomy" id="28442"/>
    <lineage>
        <taxon>Archaea</taxon>
        <taxon>Methanobacteriati</taxon>
        <taxon>Methanobacteriota</taxon>
        <taxon>Stenosarchaea group</taxon>
        <taxon>Halobacteria</taxon>
        <taxon>Halobacteriales</taxon>
        <taxon>Haloarculaceae</taxon>
        <taxon>Haloarcula</taxon>
    </lineage>
</organism>
<accession>A0A1H3AG24</accession>
<reference evidence="1 2" key="1">
    <citation type="submission" date="2016-10" db="EMBL/GenBank/DDBJ databases">
        <authorList>
            <person name="de Groot N.N."/>
        </authorList>
    </citation>
    <scope>NUCLEOTIDE SEQUENCE [LARGE SCALE GENOMIC DNA]</scope>
    <source>
        <strain evidence="1 2">DSM 3756</strain>
    </source>
</reference>
<dbReference type="RefSeq" id="WP_004515745.1">
    <property type="nucleotide sequence ID" value="NZ_FNOF01000024.1"/>
</dbReference>
<evidence type="ECO:0000313" key="1">
    <source>
        <dbReference type="EMBL" id="SDX28268.1"/>
    </source>
</evidence>
<protein>
    <submittedName>
        <fullName evidence="1">Uncharacterized protein</fullName>
    </submittedName>
</protein>
<dbReference type="EMBL" id="FNOF01000024">
    <property type="protein sequence ID" value="SDX28268.1"/>
    <property type="molecule type" value="Genomic_DNA"/>
</dbReference>
<gene>
    <name evidence="1" type="ORF">SAMN05443574_12433</name>
</gene>